<organism evidence="2">
    <name type="scientific">freshwater metagenome</name>
    <dbReference type="NCBI Taxonomy" id="449393"/>
    <lineage>
        <taxon>unclassified sequences</taxon>
        <taxon>metagenomes</taxon>
        <taxon>ecological metagenomes</taxon>
    </lineage>
</organism>
<accession>A0A6J7ISJ7</accession>
<evidence type="ECO:0000259" key="1">
    <source>
        <dbReference type="PROSITE" id="PS50983"/>
    </source>
</evidence>
<dbReference type="InterPro" id="IPR002491">
    <property type="entry name" value="ABC_transptr_periplasmic_BD"/>
</dbReference>
<dbReference type="PANTHER" id="PTHR42860:SF1">
    <property type="entry name" value="VITAMIN B12-BINDING PROTEIN"/>
    <property type="match status" value="1"/>
</dbReference>
<proteinExistence type="predicted"/>
<dbReference type="Gene3D" id="3.40.50.1980">
    <property type="entry name" value="Nitrogenase molybdenum iron protein domain"/>
    <property type="match status" value="2"/>
</dbReference>
<gene>
    <name evidence="2" type="ORF">UFOPK3564_02552</name>
</gene>
<dbReference type="AlphaFoldDB" id="A0A6J7ISJ7"/>
<evidence type="ECO:0000313" key="2">
    <source>
        <dbReference type="EMBL" id="CAB4934233.1"/>
    </source>
</evidence>
<dbReference type="PANTHER" id="PTHR42860">
    <property type="entry name" value="VITAMIN B12-BINDING PROTEIN"/>
    <property type="match status" value="1"/>
</dbReference>
<reference evidence="2" key="1">
    <citation type="submission" date="2020-05" db="EMBL/GenBank/DDBJ databases">
        <authorList>
            <person name="Chiriac C."/>
            <person name="Salcher M."/>
            <person name="Ghai R."/>
            <person name="Kavagutti S V."/>
        </authorList>
    </citation>
    <scope>NUCLEOTIDE SEQUENCE</scope>
</reference>
<dbReference type="Pfam" id="PF01497">
    <property type="entry name" value="Peripla_BP_2"/>
    <property type="match status" value="1"/>
</dbReference>
<dbReference type="InterPro" id="IPR051030">
    <property type="entry name" value="Vitamin_B12-ABC_binding"/>
</dbReference>
<dbReference type="SUPFAM" id="SSF53807">
    <property type="entry name" value="Helical backbone' metal receptor"/>
    <property type="match status" value="1"/>
</dbReference>
<protein>
    <submittedName>
        <fullName evidence="2">Unannotated protein</fullName>
    </submittedName>
</protein>
<dbReference type="EMBL" id="CAFBMK010000186">
    <property type="protein sequence ID" value="CAB4934233.1"/>
    <property type="molecule type" value="Genomic_DNA"/>
</dbReference>
<dbReference type="PROSITE" id="PS50983">
    <property type="entry name" value="FE_B12_PBP"/>
    <property type="match status" value="1"/>
</dbReference>
<sequence length="304" mass="32023">MSLVPHATELLFALGLGDRVVGVTHGCDHPEGARGLPRVTSSALPDGLDAAGIDAAVSGLAREGAASDRLDADLLERLRPDLVITQALCSVCAVSHDEVVAIARGLPGPPQVLALDPHTFGETLEDVAVVAAVCDVPEAGAALRRAIGTRVDRVRVAVRGAVRPRVAAVEWFDPVYVAGHWTPQLVELAGGTDLLGLPGERSARTDWDELALLRPEVVVCMPCGYDARRSLAEALPRAERLWQGDPRRVVAVDASGLFARPGPRLVDGLELLAHVLHPDRVPAPAADVLDVPRATTRARRGAPA</sequence>
<name>A0A6J7ISJ7_9ZZZZ</name>
<feature type="domain" description="Fe/B12 periplasmic-binding" evidence="1">
    <location>
        <begin position="1"/>
        <end position="280"/>
    </location>
</feature>